<dbReference type="GO" id="GO:0055129">
    <property type="term" value="P:L-proline biosynthetic process"/>
    <property type="evidence" value="ECO:0007669"/>
    <property type="project" value="TreeGrafter"/>
</dbReference>
<dbReference type="SUPFAM" id="SSF51735">
    <property type="entry name" value="NAD(P)-binding Rossmann-fold domains"/>
    <property type="match status" value="1"/>
</dbReference>
<sequence length="135" mass="14401">MKDMKVGFIGFGNMAQALARGFVRTGALSPDRIGACARDAAKLRRNTEPHGFRAFDCAEEVAAFADVVIVAVKPHQVEPVVVPIRERLAGRIVVSVAAGVTFDVQEAAANGWIGNKENVLKGITGKEFSGYANED</sequence>
<dbReference type="PANTHER" id="PTHR11645:SF0">
    <property type="entry name" value="PYRROLINE-5-CARBOXYLATE REDUCTASE 3"/>
    <property type="match status" value="1"/>
</dbReference>
<evidence type="ECO:0000313" key="4">
    <source>
        <dbReference type="EMBL" id="EKC73621.1"/>
    </source>
</evidence>
<keyword evidence="2 4" id="KW-0560">Oxidoreductase</keyword>
<evidence type="ECO:0000259" key="3">
    <source>
        <dbReference type="Pfam" id="PF03807"/>
    </source>
</evidence>
<proteinExistence type="inferred from homology"/>
<comment type="caution">
    <text evidence="4">The sequence shown here is derived from an EMBL/GenBank/DDBJ whole genome shotgun (WGS) entry which is preliminary data.</text>
</comment>
<feature type="domain" description="Pyrroline-5-carboxylate reductase catalytic N-terminal" evidence="3">
    <location>
        <begin position="5"/>
        <end position="99"/>
    </location>
</feature>
<dbReference type="EC" id="1.-.-.-" evidence="4"/>
<evidence type="ECO:0000256" key="1">
    <source>
        <dbReference type="ARBA" id="ARBA00005525"/>
    </source>
</evidence>
<dbReference type="Gene3D" id="3.40.50.720">
    <property type="entry name" value="NAD(P)-binding Rossmann-like Domain"/>
    <property type="match status" value="1"/>
</dbReference>
<gene>
    <name evidence="4" type="ORF">OBE_02294</name>
</gene>
<accession>K1UQ84</accession>
<protein>
    <submittedName>
        <fullName evidence="4">NADP oxidoreductase, coenzyme F420-dependent</fullName>
        <ecNumber evidence="4">1.-.-.-</ecNumber>
    </submittedName>
</protein>
<name>K1UQ84_9ZZZZ</name>
<dbReference type="AlphaFoldDB" id="K1UQ84"/>
<dbReference type="EMBL" id="AJWZ01001492">
    <property type="protein sequence ID" value="EKC73621.1"/>
    <property type="molecule type" value="Genomic_DNA"/>
</dbReference>
<dbReference type="InterPro" id="IPR028939">
    <property type="entry name" value="P5C_Rdtase_cat_N"/>
</dbReference>
<reference evidence="4" key="1">
    <citation type="journal article" date="2013" name="Environ. Microbiol.">
        <title>Microbiota from the distal guts of lean and obese adolescents exhibit partial functional redundancy besides clear differences in community structure.</title>
        <authorList>
            <person name="Ferrer M."/>
            <person name="Ruiz A."/>
            <person name="Lanza F."/>
            <person name="Haange S.B."/>
            <person name="Oberbach A."/>
            <person name="Till H."/>
            <person name="Bargiela R."/>
            <person name="Campoy C."/>
            <person name="Segura M.T."/>
            <person name="Richter M."/>
            <person name="von Bergen M."/>
            <person name="Seifert J."/>
            <person name="Suarez A."/>
        </authorList>
    </citation>
    <scope>NUCLEOTIDE SEQUENCE</scope>
</reference>
<dbReference type="Pfam" id="PF03807">
    <property type="entry name" value="F420_oxidored"/>
    <property type="match status" value="1"/>
</dbReference>
<organism evidence="4">
    <name type="scientific">human gut metagenome</name>
    <dbReference type="NCBI Taxonomy" id="408170"/>
    <lineage>
        <taxon>unclassified sequences</taxon>
        <taxon>metagenomes</taxon>
        <taxon>organismal metagenomes</taxon>
    </lineage>
</organism>
<dbReference type="GO" id="GO:0004735">
    <property type="term" value="F:pyrroline-5-carboxylate reductase activity"/>
    <property type="evidence" value="ECO:0007669"/>
    <property type="project" value="TreeGrafter"/>
</dbReference>
<dbReference type="PANTHER" id="PTHR11645">
    <property type="entry name" value="PYRROLINE-5-CARBOXYLATE REDUCTASE"/>
    <property type="match status" value="1"/>
</dbReference>
<comment type="similarity">
    <text evidence="1">Belongs to the pyrroline-5-carboxylate reductase family.</text>
</comment>
<evidence type="ECO:0000256" key="2">
    <source>
        <dbReference type="ARBA" id="ARBA00023002"/>
    </source>
</evidence>
<dbReference type="InterPro" id="IPR036291">
    <property type="entry name" value="NAD(P)-bd_dom_sf"/>
</dbReference>